<evidence type="ECO:0000313" key="1">
    <source>
        <dbReference type="EMBL" id="KWN22021.1"/>
    </source>
</evidence>
<sequence>MDAKLTSGEHPIVSSDGRSLLVTRGKPATLVMYELDSGRTKEIHAPVDLAKPVGFIQSRYLVYMGNTTPGAAQGFTTHTSRAPRPLLSLKIFDLQTRQFASLLPLIDPRTEITMHY</sequence>
<dbReference type="EMBL" id="LPLZ01000017">
    <property type="protein sequence ID" value="KWN22021.1"/>
    <property type="molecule type" value="Genomic_DNA"/>
</dbReference>
<comment type="caution">
    <text evidence="1">The sequence shown here is derived from an EMBL/GenBank/DDBJ whole genome shotgun (WGS) entry which is preliminary data.</text>
</comment>
<proteinExistence type="predicted"/>
<organism evidence="1 2">
    <name type="scientific">Burkholderia territorii</name>
    <dbReference type="NCBI Taxonomy" id="1503055"/>
    <lineage>
        <taxon>Bacteria</taxon>
        <taxon>Pseudomonadati</taxon>
        <taxon>Pseudomonadota</taxon>
        <taxon>Betaproteobacteria</taxon>
        <taxon>Burkholderiales</taxon>
        <taxon>Burkholderiaceae</taxon>
        <taxon>Burkholderia</taxon>
        <taxon>Burkholderia cepacia complex</taxon>
    </lineage>
</organism>
<dbReference type="AlphaFoldDB" id="A0A119VNZ8"/>
<accession>A0A119VNZ8</accession>
<dbReference type="Proteomes" id="UP000068016">
    <property type="component" value="Unassembled WGS sequence"/>
</dbReference>
<reference evidence="1 2" key="1">
    <citation type="submission" date="2015-11" db="EMBL/GenBank/DDBJ databases">
        <title>Expanding the genomic diversity of Burkholderia species for the development of highly accurate diagnostics.</title>
        <authorList>
            <person name="Sahl J."/>
            <person name="Keim P."/>
            <person name="Wagner D."/>
        </authorList>
    </citation>
    <scope>NUCLEOTIDE SEQUENCE [LARGE SCALE GENOMIC DNA]</scope>
    <source>
        <strain evidence="1 2">MSMB793WGS</strain>
    </source>
</reference>
<gene>
    <name evidence="1" type="ORF">WT83_04945</name>
</gene>
<protein>
    <submittedName>
        <fullName evidence="1">Uncharacterized protein</fullName>
    </submittedName>
</protein>
<evidence type="ECO:0000313" key="2">
    <source>
        <dbReference type="Proteomes" id="UP000068016"/>
    </source>
</evidence>
<name>A0A119VNZ8_9BURK</name>